<organism evidence="1 2">
    <name type="scientific">Canavalia gladiata</name>
    <name type="common">Sword bean</name>
    <name type="synonym">Dolichos gladiatus</name>
    <dbReference type="NCBI Taxonomy" id="3824"/>
    <lineage>
        <taxon>Eukaryota</taxon>
        <taxon>Viridiplantae</taxon>
        <taxon>Streptophyta</taxon>
        <taxon>Embryophyta</taxon>
        <taxon>Tracheophyta</taxon>
        <taxon>Spermatophyta</taxon>
        <taxon>Magnoliopsida</taxon>
        <taxon>eudicotyledons</taxon>
        <taxon>Gunneridae</taxon>
        <taxon>Pentapetalae</taxon>
        <taxon>rosids</taxon>
        <taxon>fabids</taxon>
        <taxon>Fabales</taxon>
        <taxon>Fabaceae</taxon>
        <taxon>Papilionoideae</taxon>
        <taxon>50 kb inversion clade</taxon>
        <taxon>NPAAA clade</taxon>
        <taxon>indigoferoid/millettioid clade</taxon>
        <taxon>Phaseoleae</taxon>
        <taxon>Canavalia</taxon>
    </lineage>
</organism>
<dbReference type="Proteomes" id="UP001367508">
    <property type="component" value="Unassembled WGS sequence"/>
</dbReference>
<dbReference type="EMBL" id="JAYMYQ010000010">
    <property type="protein sequence ID" value="KAK7308747.1"/>
    <property type="molecule type" value="Genomic_DNA"/>
</dbReference>
<comment type="caution">
    <text evidence="1">The sequence shown here is derived from an EMBL/GenBank/DDBJ whole genome shotgun (WGS) entry which is preliminary data.</text>
</comment>
<name>A0AAN9PSS4_CANGL</name>
<gene>
    <name evidence="1" type="ORF">VNO77_42373</name>
</gene>
<reference evidence="1 2" key="1">
    <citation type="submission" date="2024-01" db="EMBL/GenBank/DDBJ databases">
        <title>The genomes of 5 underutilized Papilionoideae crops provide insights into root nodulation and disease resistanc.</title>
        <authorList>
            <person name="Jiang F."/>
        </authorList>
    </citation>
    <scope>NUCLEOTIDE SEQUENCE [LARGE SCALE GENOMIC DNA]</scope>
    <source>
        <strain evidence="1">LVBAO_FW01</strain>
        <tissue evidence="1">Leaves</tissue>
    </source>
</reference>
<keyword evidence="2" id="KW-1185">Reference proteome</keyword>
<dbReference type="AlphaFoldDB" id="A0AAN9PSS4"/>
<proteinExistence type="predicted"/>
<evidence type="ECO:0000313" key="2">
    <source>
        <dbReference type="Proteomes" id="UP001367508"/>
    </source>
</evidence>
<accession>A0AAN9PSS4</accession>
<evidence type="ECO:0000313" key="1">
    <source>
        <dbReference type="EMBL" id="KAK7308747.1"/>
    </source>
</evidence>
<sequence>MARRHLLQESCQGRMMKHNSERRLPILDPGKECLIGNMKFPEDTRIEIDKEIDPPAVIVLVEGPCLSLELWLIQQFVSAKYMTKPHEYLEMGPRSFKELRDSQNWEASPVAGAWKYFFSSWRNSESYWSYAMPRKQNPRVILMGLIGV</sequence>
<protein>
    <submittedName>
        <fullName evidence="1">Uncharacterized protein</fullName>
    </submittedName>
</protein>